<accession>A0A8S1SII4</accession>
<dbReference type="EMBL" id="CAJJDP010000009">
    <property type="protein sequence ID" value="CAD8139217.1"/>
    <property type="molecule type" value="Genomic_DNA"/>
</dbReference>
<evidence type="ECO:0000313" key="2">
    <source>
        <dbReference type="EMBL" id="CAD8139217.1"/>
    </source>
</evidence>
<evidence type="ECO:0000259" key="1">
    <source>
        <dbReference type="PROSITE" id="PS50222"/>
    </source>
</evidence>
<dbReference type="OrthoDB" id="186625at2759"/>
<dbReference type="AlphaFoldDB" id="A0A8S1SII4"/>
<dbReference type="SMART" id="SM00054">
    <property type="entry name" value="EFh"/>
    <property type="match status" value="2"/>
</dbReference>
<feature type="domain" description="EF-hand" evidence="1">
    <location>
        <begin position="81"/>
        <end position="116"/>
    </location>
</feature>
<dbReference type="PROSITE" id="PS00018">
    <property type="entry name" value="EF_HAND_1"/>
    <property type="match status" value="2"/>
</dbReference>
<comment type="caution">
    <text evidence="2">The sequence shown here is derived from an EMBL/GenBank/DDBJ whole genome shotgun (WGS) entry which is preliminary data.</text>
</comment>
<protein>
    <recommendedName>
        <fullName evidence="1">EF-hand domain-containing protein</fullName>
    </recommendedName>
</protein>
<reference evidence="2" key="1">
    <citation type="submission" date="2021-01" db="EMBL/GenBank/DDBJ databases">
        <authorList>
            <consortium name="Genoscope - CEA"/>
            <person name="William W."/>
        </authorList>
    </citation>
    <scope>NUCLEOTIDE SEQUENCE</scope>
</reference>
<dbReference type="Proteomes" id="UP000683925">
    <property type="component" value="Unassembled WGS sequence"/>
</dbReference>
<dbReference type="OMA" id="RDEKCIT"/>
<name>A0A8S1SII4_PAROT</name>
<organism evidence="2 3">
    <name type="scientific">Paramecium octaurelia</name>
    <dbReference type="NCBI Taxonomy" id="43137"/>
    <lineage>
        <taxon>Eukaryota</taxon>
        <taxon>Sar</taxon>
        <taxon>Alveolata</taxon>
        <taxon>Ciliophora</taxon>
        <taxon>Intramacronucleata</taxon>
        <taxon>Oligohymenophorea</taxon>
        <taxon>Peniculida</taxon>
        <taxon>Parameciidae</taxon>
        <taxon>Paramecium</taxon>
    </lineage>
</organism>
<evidence type="ECO:0000313" key="3">
    <source>
        <dbReference type="Proteomes" id="UP000683925"/>
    </source>
</evidence>
<sequence>MNSSNAVLEKTSRSQMQINDVNSWLRRRHFNKVKQQYLLHPDQIKQEQVIKKIFINFDRDKSKNIDIGEMYDMFQKYGFGVTEKQLKDFFRVVDKDKDNALNWDEFKNSVIDADASKIFYNIIKEVRQNSNVESSSNFGYIPFQFNDMISYLNYLISRNELQESIKQNSLTTYEKFQQYLQLIQLNQNQNQNYNYQQHTHRINEEMKEQTQDELEFTKINSNKFTYSKTSFYNTNDLPLLLKLKSNKKQNVQKDHNMRTSIDSQQTYLSNQFSLQTNPKSDRFINQKMTNNHILILNTSSQHKMPPSDKYNKSQNIDSNAKSTPYLQLNINTINSSYREHFQTEPNNNNKQDSNNKIDHLPITLINELQKFQILSGNHKRRHTNLIKTSQNKQGDVNPKKLTSLLKTSADVHQLINIQFNPHSPSNSKLCTPRFLRDEKCITYRKTTNRPIFQTYSQYNKSEKPLCVTLKGKSLQIK</sequence>
<keyword evidence="3" id="KW-1185">Reference proteome</keyword>
<dbReference type="GO" id="GO:0005509">
    <property type="term" value="F:calcium ion binding"/>
    <property type="evidence" value="ECO:0007669"/>
    <property type="project" value="InterPro"/>
</dbReference>
<feature type="domain" description="EF-hand" evidence="1">
    <location>
        <begin position="45"/>
        <end position="80"/>
    </location>
</feature>
<dbReference type="InterPro" id="IPR002048">
    <property type="entry name" value="EF_hand_dom"/>
</dbReference>
<dbReference type="Pfam" id="PF13499">
    <property type="entry name" value="EF-hand_7"/>
    <property type="match status" value="1"/>
</dbReference>
<dbReference type="InterPro" id="IPR018247">
    <property type="entry name" value="EF_Hand_1_Ca_BS"/>
</dbReference>
<dbReference type="PROSITE" id="PS50222">
    <property type="entry name" value="EF_HAND_2"/>
    <property type="match status" value="2"/>
</dbReference>
<proteinExistence type="predicted"/>
<gene>
    <name evidence="2" type="ORF">POCTA_138.1.T0100300</name>
</gene>
<dbReference type="CDD" id="cd00051">
    <property type="entry name" value="EFh"/>
    <property type="match status" value="1"/>
</dbReference>